<organism evidence="1 2">
    <name type="scientific">Ameca splendens</name>
    <dbReference type="NCBI Taxonomy" id="208324"/>
    <lineage>
        <taxon>Eukaryota</taxon>
        <taxon>Metazoa</taxon>
        <taxon>Chordata</taxon>
        <taxon>Craniata</taxon>
        <taxon>Vertebrata</taxon>
        <taxon>Euteleostomi</taxon>
        <taxon>Actinopterygii</taxon>
        <taxon>Neopterygii</taxon>
        <taxon>Teleostei</taxon>
        <taxon>Neoteleostei</taxon>
        <taxon>Acanthomorphata</taxon>
        <taxon>Ovalentaria</taxon>
        <taxon>Atherinomorphae</taxon>
        <taxon>Cyprinodontiformes</taxon>
        <taxon>Goodeidae</taxon>
        <taxon>Ameca</taxon>
    </lineage>
</organism>
<accession>A0ABV0YTS9</accession>
<evidence type="ECO:0000313" key="2">
    <source>
        <dbReference type="Proteomes" id="UP001469553"/>
    </source>
</evidence>
<evidence type="ECO:0000313" key="1">
    <source>
        <dbReference type="EMBL" id="MEQ2297282.1"/>
    </source>
</evidence>
<comment type="caution">
    <text evidence="1">The sequence shown here is derived from an EMBL/GenBank/DDBJ whole genome shotgun (WGS) entry which is preliminary data.</text>
</comment>
<protein>
    <submittedName>
        <fullName evidence="1">Uncharacterized protein</fullName>
    </submittedName>
</protein>
<dbReference type="EMBL" id="JAHRIP010042103">
    <property type="protein sequence ID" value="MEQ2297282.1"/>
    <property type="molecule type" value="Genomic_DNA"/>
</dbReference>
<sequence length="100" mass="11594">MNLLLTECGQNTAGQETKKPHIAFFITLTHRKSAKYTKWSLKRGGSVMKSKVERKSDFYHLIVKLLFQTDIRETSLSVKLEGSGFRMPHYLHINIKPQCR</sequence>
<reference evidence="1 2" key="1">
    <citation type="submission" date="2021-06" db="EMBL/GenBank/DDBJ databases">
        <authorList>
            <person name="Palmer J.M."/>
        </authorList>
    </citation>
    <scope>NUCLEOTIDE SEQUENCE [LARGE SCALE GENOMIC DNA]</scope>
    <source>
        <strain evidence="1 2">AS_MEX2019</strain>
        <tissue evidence="1">Muscle</tissue>
    </source>
</reference>
<gene>
    <name evidence="1" type="ORF">AMECASPLE_033274</name>
</gene>
<keyword evidence="2" id="KW-1185">Reference proteome</keyword>
<name>A0ABV0YTS9_9TELE</name>
<dbReference type="Proteomes" id="UP001469553">
    <property type="component" value="Unassembled WGS sequence"/>
</dbReference>
<proteinExistence type="predicted"/>